<keyword evidence="2" id="KW-0805">Transcription regulation</keyword>
<dbReference type="Pfam" id="PF13977">
    <property type="entry name" value="TetR_C_6"/>
    <property type="match status" value="1"/>
</dbReference>
<evidence type="ECO:0000256" key="5">
    <source>
        <dbReference type="PROSITE-ProRule" id="PRU00335"/>
    </source>
</evidence>
<name>A0A849BLA1_9ACTN</name>
<dbReference type="GO" id="GO:0003700">
    <property type="term" value="F:DNA-binding transcription factor activity"/>
    <property type="evidence" value="ECO:0007669"/>
    <property type="project" value="TreeGrafter"/>
</dbReference>
<dbReference type="Pfam" id="PF00440">
    <property type="entry name" value="TetR_N"/>
    <property type="match status" value="1"/>
</dbReference>
<dbReference type="InterPro" id="IPR039538">
    <property type="entry name" value="BetI_C"/>
</dbReference>
<reference evidence="7 8" key="1">
    <citation type="submission" date="2020-05" db="EMBL/GenBank/DDBJ databases">
        <title>MicrobeNet Type strains.</title>
        <authorList>
            <person name="Nicholson A.C."/>
        </authorList>
    </citation>
    <scope>NUCLEOTIDE SEQUENCE [LARGE SCALE GENOMIC DNA]</scope>
    <source>
        <strain evidence="7 8">JCM 14547</strain>
    </source>
</reference>
<keyword evidence="1" id="KW-0678">Repressor</keyword>
<dbReference type="PANTHER" id="PTHR30055">
    <property type="entry name" value="HTH-TYPE TRANSCRIPTIONAL REGULATOR RUTR"/>
    <property type="match status" value="1"/>
</dbReference>
<dbReference type="EMBL" id="JABEMA010000139">
    <property type="protein sequence ID" value="NNH23431.1"/>
    <property type="molecule type" value="Genomic_DNA"/>
</dbReference>
<organism evidence="7 8">
    <name type="scientific">Pseudokineococcus marinus</name>
    <dbReference type="NCBI Taxonomy" id="351215"/>
    <lineage>
        <taxon>Bacteria</taxon>
        <taxon>Bacillati</taxon>
        <taxon>Actinomycetota</taxon>
        <taxon>Actinomycetes</taxon>
        <taxon>Kineosporiales</taxon>
        <taxon>Kineosporiaceae</taxon>
        <taxon>Pseudokineococcus</taxon>
    </lineage>
</organism>
<feature type="domain" description="HTH tetR-type" evidence="6">
    <location>
        <begin position="2"/>
        <end position="62"/>
    </location>
</feature>
<dbReference type="InterPro" id="IPR050109">
    <property type="entry name" value="HTH-type_TetR-like_transc_reg"/>
</dbReference>
<keyword evidence="3 5" id="KW-0238">DNA-binding</keyword>
<evidence type="ECO:0000256" key="1">
    <source>
        <dbReference type="ARBA" id="ARBA00022491"/>
    </source>
</evidence>
<evidence type="ECO:0000256" key="2">
    <source>
        <dbReference type="ARBA" id="ARBA00023015"/>
    </source>
</evidence>
<evidence type="ECO:0000313" key="8">
    <source>
        <dbReference type="Proteomes" id="UP000555552"/>
    </source>
</evidence>
<dbReference type="InterPro" id="IPR036271">
    <property type="entry name" value="Tet_transcr_reg_TetR-rel_C_sf"/>
</dbReference>
<evidence type="ECO:0000313" key="7">
    <source>
        <dbReference type="EMBL" id="NNH23431.1"/>
    </source>
</evidence>
<evidence type="ECO:0000256" key="4">
    <source>
        <dbReference type="ARBA" id="ARBA00023163"/>
    </source>
</evidence>
<evidence type="ECO:0000256" key="3">
    <source>
        <dbReference type="ARBA" id="ARBA00023125"/>
    </source>
</evidence>
<dbReference type="Proteomes" id="UP000555552">
    <property type="component" value="Unassembled WGS sequence"/>
</dbReference>
<dbReference type="PRINTS" id="PR00455">
    <property type="entry name" value="HTHTETR"/>
</dbReference>
<dbReference type="InterPro" id="IPR009057">
    <property type="entry name" value="Homeodomain-like_sf"/>
</dbReference>
<dbReference type="GO" id="GO:0000976">
    <property type="term" value="F:transcription cis-regulatory region binding"/>
    <property type="evidence" value="ECO:0007669"/>
    <property type="project" value="TreeGrafter"/>
</dbReference>
<dbReference type="PANTHER" id="PTHR30055:SF234">
    <property type="entry name" value="HTH-TYPE TRANSCRIPTIONAL REGULATOR BETI"/>
    <property type="match status" value="1"/>
</dbReference>
<evidence type="ECO:0000259" key="6">
    <source>
        <dbReference type="PROSITE" id="PS50977"/>
    </source>
</evidence>
<keyword evidence="4" id="KW-0804">Transcription</keyword>
<feature type="DNA-binding region" description="H-T-H motif" evidence="5">
    <location>
        <begin position="25"/>
        <end position="44"/>
    </location>
</feature>
<dbReference type="RefSeq" id="WP_171203246.1">
    <property type="nucleotide sequence ID" value="NZ_BAAANP010000057.1"/>
</dbReference>
<sequence length="194" mass="20601">MAAPSEELLDVVVGLLAEHGFEGLSIRRVAARAGVSIGAVQHHYPTKDALLAAAMRRVDDQVSAELAGRVQRARTPGEALRAVSEGLVPAGPEERPAAVVWLAQVARAAVHEPTAVGYRASWQRVEDALSRLIAAARPGLRAEQVRDEAAVLLALLDGLATARVAEPDRVTGDRARRLVGRHLDALLTPTGDRT</sequence>
<dbReference type="SUPFAM" id="SSF48498">
    <property type="entry name" value="Tetracyclin repressor-like, C-terminal domain"/>
    <property type="match status" value="1"/>
</dbReference>
<accession>A0A849BLA1</accession>
<dbReference type="SUPFAM" id="SSF46689">
    <property type="entry name" value="Homeodomain-like"/>
    <property type="match status" value="1"/>
</dbReference>
<dbReference type="PROSITE" id="PS50977">
    <property type="entry name" value="HTH_TETR_2"/>
    <property type="match status" value="1"/>
</dbReference>
<dbReference type="Gene3D" id="1.10.357.10">
    <property type="entry name" value="Tetracycline Repressor, domain 2"/>
    <property type="match status" value="1"/>
</dbReference>
<protein>
    <submittedName>
        <fullName evidence="7">TetR family transcriptional regulator</fullName>
    </submittedName>
</protein>
<comment type="caution">
    <text evidence="7">The sequence shown here is derived from an EMBL/GenBank/DDBJ whole genome shotgun (WGS) entry which is preliminary data.</text>
</comment>
<dbReference type="InterPro" id="IPR001647">
    <property type="entry name" value="HTH_TetR"/>
</dbReference>
<gene>
    <name evidence="7" type="ORF">HLB09_10070</name>
</gene>
<keyword evidence="8" id="KW-1185">Reference proteome</keyword>
<dbReference type="AlphaFoldDB" id="A0A849BLA1"/>
<proteinExistence type="predicted"/>